<feature type="domain" description="Carbohydrate-binding module family 96" evidence="4">
    <location>
        <begin position="5"/>
        <end position="158"/>
    </location>
</feature>
<gene>
    <name evidence="5" type="ORF">CTER_3430</name>
</gene>
<dbReference type="Proteomes" id="UP000014155">
    <property type="component" value="Unassembled WGS sequence"/>
</dbReference>
<keyword evidence="6" id="KW-1185">Reference proteome</keyword>
<dbReference type="InterPro" id="IPR055372">
    <property type="entry name" value="CBM96"/>
</dbReference>
<dbReference type="Pfam" id="PF24517">
    <property type="entry name" value="CBM96"/>
    <property type="match status" value="1"/>
</dbReference>
<evidence type="ECO:0000256" key="3">
    <source>
        <dbReference type="ARBA" id="ARBA00022729"/>
    </source>
</evidence>
<dbReference type="PATRIC" id="fig|1195236.3.peg.3654"/>
<evidence type="ECO:0000313" key="6">
    <source>
        <dbReference type="Proteomes" id="UP000014155"/>
    </source>
</evidence>
<organism evidence="5 6">
    <name type="scientific">Ruminiclostridium cellobioparum subsp. termitidis CT1112</name>
    <dbReference type="NCBI Taxonomy" id="1195236"/>
    <lineage>
        <taxon>Bacteria</taxon>
        <taxon>Bacillati</taxon>
        <taxon>Bacillota</taxon>
        <taxon>Clostridia</taxon>
        <taxon>Eubacteriales</taxon>
        <taxon>Oscillospiraceae</taxon>
        <taxon>Ruminiclostridium</taxon>
    </lineage>
</organism>
<dbReference type="GO" id="GO:0005576">
    <property type="term" value="C:extracellular region"/>
    <property type="evidence" value="ECO:0007669"/>
    <property type="project" value="UniProtKB-SubCell"/>
</dbReference>
<keyword evidence="2" id="KW-0964">Secreted</keyword>
<dbReference type="EMBL" id="AORV01000046">
    <property type="protein sequence ID" value="EMS70823.1"/>
    <property type="molecule type" value="Genomic_DNA"/>
</dbReference>
<dbReference type="eggNOG" id="COG0569">
    <property type="taxonomic scope" value="Bacteria"/>
</dbReference>
<reference evidence="5 6" key="1">
    <citation type="journal article" date="2013" name="Genome Announc.">
        <title>Draft Genome Sequence of the Cellulolytic, Mesophilic, Anaerobic Bacterium Clostridium termitidis Strain CT1112 (DSM 5398).</title>
        <authorList>
            <person name="Lal S."/>
            <person name="Ramachandran U."/>
            <person name="Zhang X."/>
            <person name="Munir R."/>
            <person name="Sparling R."/>
            <person name="Levin D.B."/>
        </authorList>
    </citation>
    <scope>NUCLEOTIDE SEQUENCE [LARGE SCALE GENOMIC DNA]</scope>
    <source>
        <strain evidence="5 6">CT1112</strain>
    </source>
</reference>
<accession>S0FQU2</accession>
<evidence type="ECO:0000259" key="4">
    <source>
        <dbReference type="Pfam" id="PF24517"/>
    </source>
</evidence>
<comment type="subcellular location">
    <subcellularLocation>
        <location evidence="1">Secreted</location>
    </subcellularLocation>
</comment>
<protein>
    <recommendedName>
        <fullName evidence="4">Carbohydrate-binding module family 96 domain-containing protein</fullName>
    </recommendedName>
</protein>
<dbReference type="RefSeq" id="WP_004627656.1">
    <property type="nucleotide sequence ID" value="NZ_AORV01000046.1"/>
</dbReference>
<comment type="caution">
    <text evidence="5">The sequence shown here is derived from an EMBL/GenBank/DDBJ whole genome shotgun (WGS) entry which is preliminary data.</text>
</comment>
<name>S0FQU2_RUMCE</name>
<evidence type="ECO:0000313" key="5">
    <source>
        <dbReference type="EMBL" id="EMS70823.1"/>
    </source>
</evidence>
<dbReference type="AlphaFoldDB" id="S0FQU2"/>
<keyword evidence="3" id="KW-0732">Signal</keyword>
<evidence type="ECO:0000256" key="1">
    <source>
        <dbReference type="ARBA" id="ARBA00004613"/>
    </source>
</evidence>
<dbReference type="NCBIfam" id="NF033679">
    <property type="entry name" value="DNRLRE_dom"/>
    <property type="match status" value="1"/>
</dbReference>
<proteinExistence type="predicted"/>
<evidence type="ECO:0000256" key="2">
    <source>
        <dbReference type="ARBA" id="ARBA00022525"/>
    </source>
</evidence>
<dbReference type="STRING" id="1195236.CTER_3430"/>
<sequence length="365" mass="39624">MPTITVNIPQTTFVASGEPNTNYSFYPLLNIGADPNFQNCTGLLKIPLPQLSVLTVDSARLNLAVITKSGTNPSPIVVNRVTSDYDTNTVTYTTQPPFAPTQYQYDVGTADLYTTIHIDITGIVNEWLGGSQNFGIALANSDGITEVQFATNNIGYEPYFPTLTITYTESPFTATGLNFSYAQLANIIEQLIIYYPANTMTVFTRGLVAASVTGTPYQLYKSSAGTYGAIFILTDAGQQEAIPLNAITAVYTGDGTVYNPSITYLPPPEEFTPGFDTNLITSYYEYLPPDTDVTIYAGSNITASGTIYKNEYGLIVLSDAEGNTPIFIPVNNINVVLPVFHTGALQQTRRSRVLIEPGKQPEDLV</sequence>